<comment type="caution">
    <text evidence="4">The sequence shown here is derived from an EMBL/GenBank/DDBJ whole genome shotgun (WGS) entry which is preliminary data.</text>
</comment>
<dbReference type="InterPro" id="IPR025637">
    <property type="entry name" value="DUF4333"/>
</dbReference>
<accession>A0ABY1LLH8</accession>
<feature type="domain" description="DUF4333" evidence="3">
    <location>
        <begin position="292"/>
        <end position="363"/>
    </location>
</feature>
<dbReference type="Pfam" id="PF14230">
    <property type="entry name" value="DUF4333"/>
    <property type="match status" value="1"/>
</dbReference>
<feature type="compositionally biased region" description="Low complexity" evidence="1">
    <location>
        <begin position="48"/>
        <end position="75"/>
    </location>
</feature>
<feature type="compositionally biased region" description="Low complexity" evidence="1">
    <location>
        <begin position="222"/>
        <end position="243"/>
    </location>
</feature>
<keyword evidence="2" id="KW-1133">Transmembrane helix</keyword>
<feature type="compositionally biased region" description="Pro residues" evidence="1">
    <location>
        <begin position="23"/>
        <end position="32"/>
    </location>
</feature>
<keyword evidence="2" id="KW-0812">Transmembrane</keyword>
<name>A0ABY1LLH8_9MICO</name>
<evidence type="ECO:0000256" key="1">
    <source>
        <dbReference type="SAM" id="MobiDB-lite"/>
    </source>
</evidence>
<feature type="compositionally biased region" description="Gly residues" evidence="1">
    <location>
        <begin position="83"/>
        <end position="95"/>
    </location>
</feature>
<keyword evidence="5" id="KW-1185">Reference proteome</keyword>
<protein>
    <recommendedName>
        <fullName evidence="3">DUF4333 domain-containing protein</fullName>
    </recommendedName>
</protein>
<proteinExistence type="predicted"/>
<evidence type="ECO:0000256" key="2">
    <source>
        <dbReference type="SAM" id="Phobius"/>
    </source>
</evidence>
<dbReference type="RefSeq" id="WP_139382442.1">
    <property type="nucleotide sequence ID" value="NZ_FUZO01000001.1"/>
</dbReference>
<dbReference type="EMBL" id="FUZO01000001">
    <property type="protein sequence ID" value="SKC54689.1"/>
    <property type="molecule type" value="Genomic_DNA"/>
</dbReference>
<dbReference type="Proteomes" id="UP000190827">
    <property type="component" value="Unassembled WGS sequence"/>
</dbReference>
<evidence type="ECO:0000313" key="5">
    <source>
        <dbReference type="Proteomes" id="UP000190827"/>
    </source>
</evidence>
<feature type="compositionally biased region" description="Low complexity" evidence="1">
    <location>
        <begin position="108"/>
        <end position="142"/>
    </location>
</feature>
<evidence type="ECO:0000259" key="3">
    <source>
        <dbReference type="Pfam" id="PF14230"/>
    </source>
</evidence>
<feature type="region of interest" description="Disordered" evidence="1">
    <location>
        <begin position="1"/>
        <end position="264"/>
    </location>
</feature>
<keyword evidence="2" id="KW-0472">Membrane</keyword>
<sequence length="373" mass="38181">MTDDQKPEDLGKPPVGGPLRPDQQPPGFPDPNAPRLEFGPGSPQRQTPPQNGAPQNGAPQGQNGPPQGVPSQNGPSQPPAPGQTGGGPRPQGGAPGQQPNGPAPQPPAQSGAPFAGAPGGQPWAQQQRPSNAAPNQQPQQQGRPGGPDGFRPPTSNGQPGHASGGPQQGRAPSQAPQGRPLGAPQGQPQSQPQGPQGQPPYGQARPTGPQPFGPGQAQHPNGPFQPGPQQQGSQSGPQQTGPFRPGPEYGVAGQQPAASRKPARKPLGRKLWIGVLIGAVAASLIAVPLTLLSVGRLFTPMLDRGSVQTGVAEVLKQDFGLADVEKVECPSDQPATTGTQFECTFSYNAKSYPVAVEVINDQGQYRVGIDAPK</sequence>
<gene>
    <name evidence="4" type="ORF">SAMN06295973_1867</name>
</gene>
<evidence type="ECO:0000313" key="4">
    <source>
        <dbReference type="EMBL" id="SKC54689.1"/>
    </source>
</evidence>
<organism evidence="4 5">
    <name type="scientific">Plantibacter cousiniae</name>
    <name type="common">nom. nud.</name>
    <dbReference type="NCBI Taxonomy" id="199709"/>
    <lineage>
        <taxon>Bacteria</taxon>
        <taxon>Bacillati</taxon>
        <taxon>Actinomycetota</taxon>
        <taxon>Actinomycetes</taxon>
        <taxon>Micrococcales</taxon>
        <taxon>Microbacteriaceae</taxon>
        <taxon>Plantibacter</taxon>
    </lineage>
</organism>
<feature type="compositionally biased region" description="Basic and acidic residues" evidence="1">
    <location>
        <begin position="1"/>
        <end position="11"/>
    </location>
</feature>
<feature type="compositionally biased region" description="Low complexity" evidence="1">
    <location>
        <begin position="180"/>
        <end position="206"/>
    </location>
</feature>
<feature type="transmembrane region" description="Helical" evidence="2">
    <location>
        <begin position="271"/>
        <end position="294"/>
    </location>
</feature>
<reference evidence="4 5" key="1">
    <citation type="submission" date="2017-02" db="EMBL/GenBank/DDBJ databases">
        <authorList>
            <person name="Varghese N."/>
            <person name="Submissions S."/>
        </authorList>
    </citation>
    <scope>NUCLEOTIDE SEQUENCE [LARGE SCALE GENOMIC DNA]</scope>
    <source>
        <strain evidence="4 5">VKM Ac-1787</strain>
    </source>
</reference>